<evidence type="ECO:0000256" key="2">
    <source>
        <dbReference type="ARBA" id="ARBA00001947"/>
    </source>
</evidence>
<comment type="cofactor">
    <cofactor evidence="2">
        <name>Zn(2+)</name>
        <dbReference type="ChEBI" id="CHEBI:29105"/>
    </cofactor>
</comment>
<dbReference type="AlphaFoldDB" id="A0A6J6JVH8"/>
<dbReference type="PRINTS" id="PR00714">
    <property type="entry name" value="MAN6PISMRASE"/>
</dbReference>
<dbReference type="InterPro" id="IPR046457">
    <property type="entry name" value="PMI_typeI_cat"/>
</dbReference>
<evidence type="ECO:0000256" key="4">
    <source>
        <dbReference type="ARBA" id="ARBA00011956"/>
    </source>
</evidence>
<feature type="domain" description="Phosphomannose isomerase type I catalytic" evidence="8">
    <location>
        <begin position="4"/>
        <end position="128"/>
    </location>
</feature>
<dbReference type="PIRSF" id="PIRSF001480">
    <property type="entry name" value="Mannose-6-phosphate_isomerase"/>
    <property type="match status" value="1"/>
</dbReference>
<evidence type="ECO:0000313" key="9">
    <source>
        <dbReference type="EMBL" id="CAB4639983.1"/>
    </source>
</evidence>
<protein>
    <recommendedName>
        <fullName evidence="4">mannose-6-phosphate isomerase</fullName>
        <ecNumber evidence="4">5.3.1.8</ecNumber>
    </recommendedName>
</protein>
<evidence type="ECO:0000256" key="3">
    <source>
        <dbReference type="ARBA" id="ARBA00010772"/>
    </source>
</evidence>
<comment type="similarity">
    <text evidence="3">Belongs to the mannose-6-phosphate isomerase type 1 family.</text>
</comment>
<comment type="catalytic activity">
    <reaction evidence="1">
        <text>D-mannose 6-phosphate = D-fructose 6-phosphate</text>
        <dbReference type="Rhea" id="RHEA:12356"/>
        <dbReference type="ChEBI" id="CHEBI:58735"/>
        <dbReference type="ChEBI" id="CHEBI:61527"/>
        <dbReference type="EC" id="5.3.1.8"/>
    </reaction>
</comment>
<keyword evidence="5" id="KW-0479">Metal-binding</keyword>
<dbReference type="CDD" id="cd07011">
    <property type="entry name" value="cupin_PMI_type_I_N"/>
    <property type="match status" value="1"/>
</dbReference>
<evidence type="ECO:0000256" key="6">
    <source>
        <dbReference type="ARBA" id="ARBA00022833"/>
    </source>
</evidence>
<evidence type="ECO:0000256" key="1">
    <source>
        <dbReference type="ARBA" id="ARBA00000757"/>
    </source>
</evidence>
<dbReference type="InterPro" id="IPR011051">
    <property type="entry name" value="RmlC_Cupin_sf"/>
</dbReference>
<dbReference type="GO" id="GO:0005829">
    <property type="term" value="C:cytosol"/>
    <property type="evidence" value="ECO:0007669"/>
    <property type="project" value="TreeGrafter"/>
</dbReference>
<dbReference type="GO" id="GO:0008270">
    <property type="term" value="F:zinc ion binding"/>
    <property type="evidence" value="ECO:0007669"/>
    <property type="project" value="InterPro"/>
</dbReference>
<sequence>MFARLRSVPKNYDWGTPNAMSALQGLPPTNQPEAELWFGSHLASQCTVDEGAKHTDFSSWLHVTGHAFPLLVKFLAASRPLSIQVHPHQDEAAAGFARENAEGPALDSPQRTYKDGNPKPELLIALSDTFDALWGLLPSALKTQRLQRFAATGLASRTVEGLAALSDQDALATVISGGEGINEWAEDLAAWSIREDSVDSPEGLLEREIFARIAQAFPGDRGIVVAFLMHTLRLTRGEALFVSPGQIHAYVGGFALEVMLPSDNVVRGGLTAKHQDADLFLKTATAPPMQVPPFVSPVRRDGHAVYEGVAMPFSVSGIVGDGDIPATTDALILGETGEFTFSRERASQPIRRGEVYFVAGNSQPLQVRGAGRAWLVEPRGN</sequence>
<dbReference type="InterPro" id="IPR014710">
    <property type="entry name" value="RmlC-like_jellyroll"/>
</dbReference>
<dbReference type="GO" id="GO:0009298">
    <property type="term" value="P:GDP-mannose biosynthetic process"/>
    <property type="evidence" value="ECO:0007669"/>
    <property type="project" value="InterPro"/>
</dbReference>
<dbReference type="GO" id="GO:0005975">
    <property type="term" value="P:carbohydrate metabolic process"/>
    <property type="evidence" value="ECO:0007669"/>
    <property type="project" value="InterPro"/>
</dbReference>
<dbReference type="Gene3D" id="2.60.120.10">
    <property type="entry name" value="Jelly Rolls"/>
    <property type="match status" value="2"/>
</dbReference>
<evidence type="ECO:0000259" key="8">
    <source>
        <dbReference type="Pfam" id="PF20511"/>
    </source>
</evidence>
<dbReference type="EC" id="5.3.1.8" evidence="4"/>
<proteinExistence type="inferred from homology"/>
<dbReference type="Pfam" id="PF20511">
    <property type="entry name" value="PMI_typeI_cat"/>
    <property type="match status" value="1"/>
</dbReference>
<reference evidence="9" key="1">
    <citation type="submission" date="2020-05" db="EMBL/GenBank/DDBJ databases">
        <authorList>
            <person name="Chiriac C."/>
            <person name="Salcher M."/>
            <person name="Ghai R."/>
            <person name="Kavagutti S V."/>
        </authorList>
    </citation>
    <scope>NUCLEOTIDE SEQUENCE</scope>
</reference>
<name>A0A6J6JVH8_9ZZZZ</name>
<evidence type="ECO:0000256" key="5">
    <source>
        <dbReference type="ARBA" id="ARBA00022723"/>
    </source>
</evidence>
<dbReference type="SUPFAM" id="SSF51182">
    <property type="entry name" value="RmlC-like cupins"/>
    <property type="match status" value="1"/>
</dbReference>
<dbReference type="Gene3D" id="1.10.441.10">
    <property type="entry name" value="Phosphomannose Isomerase, domain 2"/>
    <property type="match status" value="1"/>
</dbReference>
<dbReference type="NCBIfam" id="TIGR00218">
    <property type="entry name" value="manA"/>
    <property type="match status" value="1"/>
</dbReference>
<evidence type="ECO:0000256" key="7">
    <source>
        <dbReference type="ARBA" id="ARBA00023235"/>
    </source>
</evidence>
<dbReference type="InterPro" id="IPR001250">
    <property type="entry name" value="Man6P_Isoase-1"/>
</dbReference>
<accession>A0A6J6JVH8</accession>
<dbReference type="InterPro" id="IPR016305">
    <property type="entry name" value="Mannose-6-P_Isomerase"/>
</dbReference>
<dbReference type="EMBL" id="CAEZVY010000039">
    <property type="protein sequence ID" value="CAB4639983.1"/>
    <property type="molecule type" value="Genomic_DNA"/>
</dbReference>
<dbReference type="GO" id="GO:0004476">
    <property type="term" value="F:mannose-6-phosphate isomerase activity"/>
    <property type="evidence" value="ECO:0007669"/>
    <property type="project" value="UniProtKB-EC"/>
</dbReference>
<keyword evidence="7" id="KW-0413">Isomerase</keyword>
<dbReference type="PANTHER" id="PTHR10309:SF0">
    <property type="entry name" value="MANNOSE-6-PHOSPHATE ISOMERASE"/>
    <property type="match status" value="1"/>
</dbReference>
<dbReference type="PANTHER" id="PTHR10309">
    <property type="entry name" value="MANNOSE-6-PHOSPHATE ISOMERASE"/>
    <property type="match status" value="1"/>
</dbReference>
<gene>
    <name evidence="9" type="ORF">UFOPK2158_00500</name>
</gene>
<keyword evidence="6" id="KW-0862">Zinc</keyword>
<organism evidence="9">
    <name type="scientific">freshwater metagenome</name>
    <dbReference type="NCBI Taxonomy" id="449393"/>
    <lineage>
        <taxon>unclassified sequences</taxon>
        <taxon>metagenomes</taxon>
        <taxon>ecological metagenomes</taxon>
    </lineage>
</organism>